<organism evidence="1 2">
    <name type="scientific">Thiohalocapsa halophila</name>
    <dbReference type="NCBI Taxonomy" id="69359"/>
    <lineage>
        <taxon>Bacteria</taxon>
        <taxon>Pseudomonadati</taxon>
        <taxon>Pseudomonadota</taxon>
        <taxon>Gammaproteobacteria</taxon>
        <taxon>Chromatiales</taxon>
        <taxon>Chromatiaceae</taxon>
        <taxon>Thiohalocapsa</taxon>
    </lineage>
</organism>
<keyword evidence="2" id="KW-1185">Reference proteome</keyword>
<dbReference type="EMBL" id="NRRV01000061">
    <property type="protein sequence ID" value="MBK1632912.1"/>
    <property type="molecule type" value="Genomic_DNA"/>
</dbReference>
<accession>A0ABS1CLW4</accession>
<evidence type="ECO:0000313" key="2">
    <source>
        <dbReference type="Proteomes" id="UP000748752"/>
    </source>
</evidence>
<sequence>MPHLVVIADIAARLERTEQTLYKTARTADLYALVGFLHAVETLLDEQLGAGASRAAGGR</sequence>
<protein>
    <submittedName>
        <fullName evidence="1">Uncharacterized protein</fullName>
    </submittedName>
</protein>
<comment type="caution">
    <text evidence="1">The sequence shown here is derived from an EMBL/GenBank/DDBJ whole genome shotgun (WGS) entry which is preliminary data.</text>
</comment>
<name>A0ABS1CLW4_9GAMM</name>
<reference evidence="1 2" key="1">
    <citation type="journal article" date="2020" name="Microorganisms">
        <title>Osmotic Adaptation and Compatible Solute Biosynthesis of Phototrophic Bacteria as Revealed from Genome Analyses.</title>
        <authorList>
            <person name="Imhoff J.F."/>
            <person name="Rahn T."/>
            <person name="Kunzel S."/>
            <person name="Keller A."/>
            <person name="Neulinger S.C."/>
        </authorList>
    </citation>
    <scope>NUCLEOTIDE SEQUENCE [LARGE SCALE GENOMIC DNA]</scope>
    <source>
        <strain evidence="1 2">DSM 6210</strain>
    </source>
</reference>
<proteinExistence type="predicted"/>
<dbReference type="RefSeq" id="WP_200240784.1">
    <property type="nucleotide sequence ID" value="NZ_NRRV01000061.1"/>
</dbReference>
<gene>
    <name evidence="1" type="ORF">CKO31_19595</name>
</gene>
<evidence type="ECO:0000313" key="1">
    <source>
        <dbReference type="EMBL" id="MBK1632912.1"/>
    </source>
</evidence>
<dbReference type="Proteomes" id="UP000748752">
    <property type="component" value="Unassembled WGS sequence"/>
</dbReference>